<dbReference type="Proteomes" id="UP001374535">
    <property type="component" value="Chromosome 10"/>
</dbReference>
<evidence type="ECO:0000259" key="2">
    <source>
        <dbReference type="Pfam" id="PF01458"/>
    </source>
</evidence>
<proteinExistence type="predicted"/>
<accession>A0AAQ3RF35</accession>
<dbReference type="AlphaFoldDB" id="A0AAQ3RF35"/>
<dbReference type="InterPro" id="IPR055346">
    <property type="entry name" value="Fe-S_cluster_assembly_SufBD"/>
</dbReference>
<sequence>MAVGVVDRTSEAIFNTLMTLDPSRSDRRTTTTVIGVTLLLRRSSEKVPSFLILTSRHSLSMPLKPNGPPFCAIVSLQDSSSAYKLTEVSARGKLGRHNLRIQQLGPDTVTELSSLHLSVGEQTQDLHSTLVLDHPRDYSRQLHLFLIHRDMQFLTETLRWNSTEVTKNVSSAEERRESLGGGDEGGEGGSYHGVTGR</sequence>
<dbReference type="EMBL" id="CP144691">
    <property type="protein sequence ID" value="WVY93078.1"/>
    <property type="molecule type" value="Genomic_DNA"/>
</dbReference>
<dbReference type="SUPFAM" id="SSF101960">
    <property type="entry name" value="Stabilizer of iron transporter SufD"/>
    <property type="match status" value="1"/>
</dbReference>
<protein>
    <recommendedName>
        <fullName evidence="2">SUF system FeS cluster assembly SufBD core domain-containing protein</fullName>
    </recommendedName>
</protein>
<dbReference type="InterPro" id="IPR037284">
    <property type="entry name" value="SUF_FeS_clus_asmbl_SufBD_sf"/>
</dbReference>
<dbReference type="GO" id="GO:0016226">
    <property type="term" value="P:iron-sulfur cluster assembly"/>
    <property type="evidence" value="ECO:0007669"/>
    <property type="project" value="InterPro"/>
</dbReference>
<dbReference type="Pfam" id="PF01458">
    <property type="entry name" value="SUFBD_core"/>
    <property type="match status" value="1"/>
</dbReference>
<feature type="region of interest" description="Disordered" evidence="1">
    <location>
        <begin position="167"/>
        <end position="197"/>
    </location>
</feature>
<name>A0AAQ3RF35_VIGMU</name>
<organism evidence="3 4">
    <name type="scientific">Vigna mungo</name>
    <name type="common">Black gram</name>
    <name type="synonym">Phaseolus mungo</name>
    <dbReference type="NCBI Taxonomy" id="3915"/>
    <lineage>
        <taxon>Eukaryota</taxon>
        <taxon>Viridiplantae</taxon>
        <taxon>Streptophyta</taxon>
        <taxon>Embryophyta</taxon>
        <taxon>Tracheophyta</taxon>
        <taxon>Spermatophyta</taxon>
        <taxon>Magnoliopsida</taxon>
        <taxon>eudicotyledons</taxon>
        <taxon>Gunneridae</taxon>
        <taxon>Pentapetalae</taxon>
        <taxon>rosids</taxon>
        <taxon>fabids</taxon>
        <taxon>Fabales</taxon>
        <taxon>Fabaceae</taxon>
        <taxon>Papilionoideae</taxon>
        <taxon>50 kb inversion clade</taxon>
        <taxon>NPAAA clade</taxon>
        <taxon>indigoferoid/millettioid clade</taxon>
        <taxon>Phaseoleae</taxon>
        <taxon>Vigna</taxon>
    </lineage>
</organism>
<evidence type="ECO:0000313" key="3">
    <source>
        <dbReference type="EMBL" id="WVY93078.1"/>
    </source>
</evidence>
<dbReference type="InterPro" id="IPR000825">
    <property type="entry name" value="SUF_FeS_clus_asmbl_SufBD_core"/>
</dbReference>
<feature type="compositionally biased region" description="Gly residues" evidence="1">
    <location>
        <begin position="179"/>
        <end position="197"/>
    </location>
</feature>
<keyword evidence="4" id="KW-1185">Reference proteome</keyword>
<reference evidence="3 4" key="1">
    <citation type="journal article" date="2023" name="Life. Sci Alliance">
        <title>Evolutionary insights into 3D genome organization and epigenetic landscape of Vigna mungo.</title>
        <authorList>
            <person name="Junaid A."/>
            <person name="Singh B."/>
            <person name="Bhatia S."/>
        </authorList>
    </citation>
    <scope>NUCLEOTIDE SEQUENCE [LARGE SCALE GENOMIC DNA]</scope>
    <source>
        <strain evidence="3">Urdbean</strain>
    </source>
</reference>
<dbReference type="PANTHER" id="PTHR43575">
    <property type="entry name" value="PROTEIN ABCI7, CHLOROPLASTIC"/>
    <property type="match status" value="1"/>
</dbReference>
<evidence type="ECO:0000313" key="4">
    <source>
        <dbReference type="Proteomes" id="UP001374535"/>
    </source>
</evidence>
<evidence type="ECO:0000256" key="1">
    <source>
        <dbReference type="SAM" id="MobiDB-lite"/>
    </source>
</evidence>
<dbReference type="PANTHER" id="PTHR43575:SF1">
    <property type="entry name" value="PROTEIN ABCI7, CHLOROPLASTIC"/>
    <property type="match status" value="1"/>
</dbReference>
<gene>
    <name evidence="3" type="ORF">V8G54_032166</name>
</gene>
<feature type="domain" description="SUF system FeS cluster assembly SufBD core" evidence="2">
    <location>
        <begin position="77"/>
        <end position="143"/>
    </location>
</feature>